<keyword evidence="1" id="KW-0147">Chitin-binding</keyword>
<evidence type="ECO:0000313" key="6">
    <source>
        <dbReference type="Proteomes" id="UP000504637"/>
    </source>
</evidence>
<proteinExistence type="predicted"/>
<dbReference type="SUPFAM" id="SSF54106">
    <property type="entry name" value="LysM domain"/>
    <property type="match status" value="3"/>
</dbReference>
<dbReference type="CDD" id="cd00118">
    <property type="entry name" value="LysM"/>
    <property type="match status" value="4"/>
</dbReference>
<evidence type="ECO:0000259" key="5">
    <source>
        <dbReference type="PROSITE" id="PS51782"/>
    </source>
</evidence>
<keyword evidence="6" id="KW-1185">Reference proteome</keyword>
<protein>
    <submittedName>
        <fullName evidence="7">Carbohydrate-binding module family 50 protein</fullName>
    </submittedName>
</protein>
<dbReference type="PANTHER" id="PTHR34997:SF1">
    <property type="entry name" value="PEPTIDOGLYCAN-BINDING LYSIN DOMAIN"/>
    <property type="match status" value="1"/>
</dbReference>
<evidence type="ECO:0000256" key="2">
    <source>
        <dbReference type="ARBA" id="ARBA00023026"/>
    </source>
</evidence>
<dbReference type="PROSITE" id="PS51782">
    <property type="entry name" value="LYSM"/>
    <property type="match status" value="4"/>
</dbReference>
<keyword evidence="2" id="KW-0843">Virulence</keyword>
<accession>A0A6J3M255</accession>
<organism evidence="7">
    <name type="scientific">Dissoconium aciculare CBS 342.82</name>
    <dbReference type="NCBI Taxonomy" id="1314786"/>
    <lineage>
        <taxon>Eukaryota</taxon>
        <taxon>Fungi</taxon>
        <taxon>Dikarya</taxon>
        <taxon>Ascomycota</taxon>
        <taxon>Pezizomycotina</taxon>
        <taxon>Dothideomycetes</taxon>
        <taxon>Dothideomycetidae</taxon>
        <taxon>Mycosphaerellales</taxon>
        <taxon>Dissoconiaceae</taxon>
        <taxon>Dissoconium</taxon>
    </lineage>
</organism>
<evidence type="ECO:0000313" key="7">
    <source>
        <dbReference type="RefSeq" id="XP_033459029.1"/>
    </source>
</evidence>
<feature type="domain" description="LysM" evidence="5">
    <location>
        <begin position="25"/>
        <end position="69"/>
    </location>
</feature>
<evidence type="ECO:0000256" key="4">
    <source>
        <dbReference type="SAM" id="SignalP"/>
    </source>
</evidence>
<dbReference type="Gene3D" id="3.10.350.10">
    <property type="entry name" value="LysM domain"/>
    <property type="match status" value="4"/>
</dbReference>
<feature type="domain" description="LysM" evidence="5">
    <location>
        <begin position="221"/>
        <end position="267"/>
    </location>
</feature>
<feature type="region of interest" description="Disordered" evidence="3">
    <location>
        <begin position="79"/>
        <end position="132"/>
    </location>
</feature>
<gene>
    <name evidence="7" type="ORF">K489DRAFT_410363</name>
</gene>
<reference evidence="7" key="1">
    <citation type="submission" date="2020-01" db="EMBL/GenBank/DDBJ databases">
        <authorList>
            <consortium name="DOE Joint Genome Institute"/>
            <person name="Haridas S."/>
            <person name="Albert R."/>
            <person name="Binder M."/>
            <person name="Bloem J."/>
            <person name="Labutti K."/>
            <person name="Salamov A."/>
            <person name="Andreopoulos B."/>
            <person name="Baker S.E."/>
            <person name="Barry K."/>
            <person name="Bills G."/>
            <person name="Bluhm B.H."/>
            <person name="Cannon C."/>
            <person name="Castanera R."/>
            <person name="Culley D.E."/>
            <person name="Daum C."/>
            <person name="Ezra D."/>
            <person name="Gonzalez J.B."/>
            <person name="Henrissat B."/>
            <person name="Kuo A."/>
            <person name="Liang C."/>
            <person name="Lipzen A."/>
            <person name="Lutzoni F."/>
            <person name="Magnuson J."/>
            <person name="Mondo S."/>
            <person name="Nolan M."/>
            <person name="Ohm R."/>
            <person name="Pangilinan J."/>
            <person name="Park H.-J."/>
            <person name="Ramirez L."/>
            <person name="Alfaro M."/>
            <person name="Sun H."/>
            <person name="Tritt A."/>
            <person name="Yoshinaga Y."/>
            <person name="Zwiers L.-H."/>
            <person name="Turgeon B.G."/>
            <person name="Goodwin S.B."/>
            <person name="Spatafora J.W."/>
            <person name="Crous P.W."/>
            <person name="Grigoriev I.V."/>
        </authorList>
    </citation>
    <scope>NUCLEOTIDE SEQUENCE</scope>
    <source>
        <strain evidence="7">CBS 342.82</strain>
    </source>
</reference>
<dbReference type="PANTHER" id="PTHR34997">
    <property type="entry name" value="AM15"/>
    <property type="match status" value="1"/>
</dbReference>
<dbReference type="SMART" id="SM00257">
    <property type="entry name" value="LysM"/>
    <property type="match status" value="3"/>
</dbReference>
<feature type="domain" description="LysM" evidence="5">
    <location>
        <begin position="302"/>
        <end position="348"/>
    </location>
</feature>
<feature type="compositionally biased region" description="Polar residues" evidence="3">
    <location>
        <begin position="123"/>
        <end position="132"/>
    </location>
</feature>
<dbReference type="InterPro" id="IPR052210">
    <property type="entry name" value="LysM1-like"/>
</dbReference>
<dbReference type="Proteomes" id="UP000504637">
    <property type="component" value="Unplaced"/>
</dbReference>
<dbReference type="InterPro" id="IPR018392">
    <property type="entry name" value="LysM"/>
</dbReference>
<feature type="signal peptide" evidence="4">
    <location>
        <begin position="1"/>
        <end position="19"/>
    </location>
</feature>
<sequence>MAFKSIFLAAVLLGQTAFASVSCDFQTAPDDGDTCDVFANNWGLSVQQLIDLNPTITCPNLDTTTTWCVVGKVTQDATTSSTKATQPTTSSTLKTTTSSAPVTTQPTSTRPTTTSTQVTTTTAAANQPQNSGTVSNCSKYYKVVSGDGCDSIDAKFSISFDQFRSWNPAVNSGCTNLFVDYYYCVGVPGATTAATKTTATTTAPAASNQPQNSGTASNCNRYYKVQSGDSCDSIDSKFGISLNQLRSWNTAINSGCTNLLADYYYCVGVPGATTTPPPTTTTGNGITTPTPRQPNMTKSCKTFYKVQSGDYCDKIASQYRISSSQIMSWNPDVGSNCQSLWVDYYICVGLK</sequence>
<evidence type="ECO:0000256" key="1">
    <source>
        <dbReference type="ARBA" id="ARBA00022669"/>
    </source>
</evidence>
<name>A0A6J3M255_9PEZI</name>
<dbReference type="InterPro" id="IPR036779">
    <property type="entry name" value="LysM_dom_sf"/>
</dbReference>
<keyword evidence="4" id="KW-0732">Signal</keyword>
<feature type="compositionally biased region" description="Low complexity" evidence="3">
    <location>
        <begin position="79"/>
        <end position="122"/>
    </location>
</feature>
<dbReference type="GO" id="GO:0008061">
    <property type="term" value="F:chitin binding"/>
    <property type="evidence" value="ECO:0007669"/>
    <property type="project" value="UniProtKB-KW"/>
</dbReference>
<dbReference type="AlphaFoldDB" id="A0A6J3M255"/>
<reference evidence="7" key="2">
    <citation type="submission" date="2020-04" db="EMBL/GenBank/DDBJ databases">
        <authorList>
            <consortium name="NCBI Genome Project"/>
        </authorList>
    </citation>
    <scope>NUCLEOTIDE SEQUENCE</scope>
    <source>
        <strain evidence="7">CBS 342.82</strain>
    </source>
</reference>
<dbReference type="GeneID" id="54365501"/>
<dbReference type="PROSITE" id="PS51257">
    <property type="entry name" value="PROKAR_LIPOPROTEIN"/>
    <property type="match status" value="1"/>
</dbReference>
<dbReference type="OrthoDB" id="2281372at2759"/>
<dbReference type="RefSeq" id="XP_033459029.1">
    <property type="nucleotide sequence ID" value="XM_033607702.1"/>
</dbReference>
<feature type="chain" id="PRO_5026919516" evidence="4">
    <location>
        <begin position="20"/>
        <end position="351"/>
    </location>
</feature>
<feature type="domain" description="LysM" evidence="5">
    <location>
        <begin position="139"/>
        <end position="185"/>
    </location>
</feature>
<reference evidence="7" key="3">
    <citation type="submission" date="2025-08" db="UniProtKB">
        <authorList>
            <consortium name="RefSeq"/>
        </authorList>
    </citation>
    <scope>IDENTIFICATION</scope>
    <source>
        <strain evidence="7">CBS 342.82</strain>
    </source>
</reference>
<evidence type="ECO:0000256" key="3">
    <source>
        <dbReference type="SAM" id="MobiDB-lite"/>
    </source>
</evidence>
<dbReference type="Pfam" id="PF01476">
    <property type="entry name" value="LysM"/>
    <property type="match status" value="4"/>
</dbReference>